<organism evidence="2 3">
    <name type="scientific">Croceibacterium selenioxidans</name>
    <dbReference type="NCBI Taxonomy" id="2838833"/>
    <lineage>
        <taxon>Bacteria</taxon>
        <taxon>Pseudomonadati</taxon>
        <taxon>Pseudomonadota</taxon>
        <taxon>Alphaproteobacteria</taxon>
        <taxon>Sphingomonadales</taxon>
        <taxon>Erythrobacteraceae</taxon>
        <taxon>Croceibacterium</taxon>
    </lineage>
</organism>
<evidence type="ECO:0008006" key="4">
    <source>
        <dbReference type="Google" id="ProtNLM"/>
    </source>
</evidence>
<dbReference type="Proteomes" id="UP000811255">
    <property type="component" value="Unassembled WGS sequence"/>
</dbReference>
<feature type="transmembrane region" description="Helical" evidence="1">
    <location>
        <begin position="7"/>
        <end position="26"/>
    </location>
</feature>
<comment type="caution">
    <text evidence="2">The sequence shown here is derived from an EMBL/GenBank/DDBJ whole genome shotgun (WGS) entry which is preliminary data.</text>
</comment>
<evidence type="ECO:0000313" key="3">
    <source>
        <dbReference type="Proteomes" id="UP000811255"/>
    </source>
</evidence>
<gene>
    <name evidence="2" type="ORF">KK137_06325</name>
</gene>
<keyword evidence="1" id="KW-1133">Transmembrane helix</keyword>
<keyword evidence="3" id="KW-1185">Reference proteome</keyword>
<feature type="transmembrane region" description="Helical" evidence="1">
    <location>
        <begin position="32"/>
        <end position="53"/>
    </location>
</feature>
<sequence length="224" mass="24525">MVKREIGGFIGSAAAIVVAFLLPLTFPRLSGWPLWGAWIVCAAALVVGGWLFFHKPKEASPPAARTWKNVREFFETDFSTTLKVSSTFECGPPEEIIAVEIECHRDFETQVDFLSIYVPPTPITVGVITVFARHARRLYRELVRDVGVVTIGPGDVRSSTSSAQAFPGRVFVYHDTHLEPREAANIVEAFEAEGLNVQLRGLAYAAAANARGTDIINPRASLAQ</sequence>
<proteinExistence type="predicted"/>
<reference evidence="2 3" key="1">
    <citation type="submission" date="2021-05" db="EMBL/GenBank/DDBJ databases">
        <title>Croceibacterium sp. LX-88 genome sequence.</title>
        <authorList>
            <person name="Luo X."/>
        </authorList>
    </citation>
    <scope>NUCLEOTIDE SEQUENCE [LARGE SCALE GENOMIC DNA]</scope>
    <source>
        <strain evidence="2 3">LX-88</strain>
    </source>
</reference>
<dbReference type="EMBL" id="JAHFVK010000001">
    <property type="protein sequence ID" value="MBT2133945.1"/>
    <property type="molecule type" value="Genomic_DNA"/>
</dbReference>
<evidence type="ECO:0000256" key="1">
    <source>
        <dbReference type="SAM" id="Phobius"/>
    </source>
</evidence>
<evidence type="ECO:0000313" key="2">
    <source>
        <dbReference type="EMBL" id="MBT2133945.1"/>
    </source>
</evidence>
<keyword evidence="1" id="KW-0472">Membrane</keyword>
<dbReference type="RefSeq" id="WP_214535310.1">
    <property type="nucleotide sequence ID" value="NZ_JAHFVK010000001.1"/>
</dbReference>
<protein>
    <recommendedName>
        <fullName evidence="4">Restriction endonuclease type IV Mrr domain-containing protein</fullName>
    </recommendedName>
</protein>
<keyword evidence="1" id="KW-0812">Transmembrane</keyword>
<accession>A0ABS5W2G3</accession>
<name>A0ABS5W2G3_9SPHN</name>